<name>A0A6I6MKM6_9CAUL</name>
<dbReference type="PANTHER" id="PTHR24321">
    <property type="entry name" value="DEHYDROGENASES, SHORT CHAIN"/>
    <property type="match status" value="1"/>
</dbReference>
<dbReference type="EC" id="1.1.1.175" evidence="3"/>
<evidence type="ECO:0000256" key="1">
    <source>
        <dbReference type="ARBA" id="ARBA00006484"/>
    </source>
</evidence>
<evidence type="ECO:0000313" key="5">
    <source>
        <dbReference type="EMBL" id="QGZ93778.1"/>
    </source>
</evidence>
<dbReference type="AlphaFoldDB" id="A0A6I6MKM6"/>
<dbReference type="EMBL" id="CP047045">
    <property type="protein sequence ID" value="QGZ93778.1"/>
    <property type="molecule type" value="Genomic_DNA"/>
</dbReference>
<comment type="similarity">
    <text evidence="1">Belongs to the short-chain dehydrogenases/reductases (SDR) family.</text>
</comment>
<keyword evidence="6" id="KW-1185">Reference proteome</keyword>
<dbReference type="Pfam" id="PF13561">
    <property type="entry name" value="adh_short_C2"/>
    <property type="match status" value="1"/>
</dbReference>
<dbReference type="KEGG" id="tsv:DSM104635_00591"/>
<gene>
    <name evidence="5" type="ORF">DSM104635_00591</name>
</gene>
<evidence type="ECO:0000313" key="6">
    <source>
        <dbReference type="Proteomes" id="UP000431269"/>
    </source>
</evidence>
<evidence type="ECO:0000256" key="2">
    <source>
        <dbReference type="ARBA" id="ARBA00023002"/>
    </source>
</evidence>
<accession>A0A6I6MKM6</accession>
<proteinExistence type="inferred from homology"/>
<dbReference type="Proteomes" id="UP000431269">
    <property type="component" value="Chromosome"/>
</dbReference>
<dbReference type="RefSeq" id="WP_158764770.1">
    <property type="nucleotide sequence ID" value="NZ_CP047045.1"/>
</dbReference>
<dbReference type="PRINTS" id="PR00080">
    <property type="entry name" value="SDRFAMILY"/>
</dbReference>
<evidence type="ECO:0000256" key="3">
    <source>
        <dbReference type="ARBA" id="ARBA00066641"/>
    </source>
</evidence>
<dbReference type="PRINTS" id="PR00081">
    <property type="entry name" value="GDHRDH"/>
</dbReference>
<evidence type="ECO:0000256" key="4">
    <source>
        <dbReference type="ARBA" id="ARBA00069939"/>
    </source>
</evidence>
<dbReference type="GO" id="GO:0047838">
    <property type="term" value="F:D-xylose 1-dehydrogenase (NAD+) activity"/>
    <property type="evidence" value="ECO:0007669"/>
    <property type="project" value="UniProtKB-EC"/>
</dbReference>
<protein>
    <recommendedName>
        <fullName evidence="4">D-xylose 1-dehydrogenase</fullName>
        <ecNumber evidence="3">1.1.1.175</ecNumber>
    </recommendedName>
</protein>
<dbReference type="SUPFAM" id="SSF51735">
    <property type="entry name" value="NAD(P)-binding Rossmann-fold domains"/>
    <property type="match status" value="1"/>
</dbReference>
<dbReference type="CDD" id="cd05233">
    <property type="entry name" value="SDR_c"/>
    <property type="match status" value="1"/>
</dbReference>
<dbReference type="InterPro" id="IPR002347">
    <property type="entry name" value="SDR_fam"/>
</dbReference>
<keyword evidence="2 5" id="KW-0560">Oxidoreductase</keyword>
<dbReference type="NCBIfam" id="NF005559">
    <property type="entry name" value="PRK07231.1"/>
    <property type="match status" value="1"/>
</dbReference>
<reference evidence="6" key="1">
    <citation type="submission" date="2019-12" db="EMBL/GenBank/DDBJ databases">
        <title>Complete genome of Terracaulis silvestris 0127_4.</title>
        <authorList>
            <person name="Vieira S."/>
            <person name="Riedel T."/>
            <person name="Sproer C."/>
            <person name="Pascual J."/>
            <person name="Boedeker C."/>
            <person name="Overmann J."/>
        </authorList>
    </citation>
    <scope>NUCLEOTIDE SEQUENCE [LARGE SCALE GENOMIC DNA]</scope>
    <source>
        <strain evidence="6">0127_4</strain>
    </source>
</reference>
<dbReference type="InterPro" id="IPR036291">
    <property type="entry name" value="NAD(P)-bd_dom_sf"/>
</dbReference>
<organism evidence="5 6">
    <name type="scientific">Terricaulis silvestris</name>
    <dbReference type="NCBI Taxonomy" id="2686094"/>
    <lineage>
        <taxon>Bacteria</taxon>
        <taxon>Pseudomonadati</taxon>
        <taxon>Pseudomonadota</taxon>
        <taxon>Alphaproteobacteria</taxon>
        <taxon>Caulobacterales</taxon>
        <taxon>Caulobacteraceae</taxon>
        <taxon>Terricaulis</taxon>
    </lineage>
</organism>
<dbReference type="FunFam" id="3.40.50.720:FF:000084">
    <property type="entry name" value="Short-chain dehydrogenase reductase"/>
    <property type="match status" value="1"/>
</dbReference>
<dbReference type="Gene3D" id="3.40.50.720">
    <property type="entry name" value="NAD(P)-binding Rossmann-like Domain"/>
    <property type="match status" value="1"/>
</dbReference>
<dbReference type="PANTHER" id="PTHR24321:SF15">
    <property type="entry name" value="OXIDOREDUCTASE UCPA"/>
    <property type="match status" value="1"/>
</dbReference>
<sequence>MKRLAGKAALVTGGACGIGRAIVERFAAEGAHVAIADIDTAAASNLEAELGGAAFHVRLDVTRDADWGGAIDELERRHGPLAVLVNNAGINVPGSIADAREEDWRRVHEVNGLGPFLGCQHAVRRMRASGGAIVNVASVRGQRPSSGQVAYCSSKALVLNLTESVALYCGEQNLPIRCNAICPGVVDTPLLRSGFAALGGEDEALLRLSGLQVMNRIGTPEEIAAAAVFLASDEASFVTGAAFNIDGGFRIRDQ</sequence>